<proteinExistence type="predicted"/>
<name>A0ABQ8IW72_DERPT</name>
<organism evidence="1 2">
    <name type="scientific">Dermatophagoides pteronyssinus</name>
    <name type="common">European house dust mite</name>
    <dbReference type="NCBI Taxonomy" id="6956"/>
    <lineage>
        <taxon>Eukaryota</taxon>
        <taxon>Metazoa</taxon>
        <taxon>Ecdysozoa</taxon>
        <taxon>Arthropoda</taxon>
        <taxon>Chelicerata</taxon>
        <taxon>Arachnida</taxon>
        <taxon>Acari</taxon>
        <taxon>Acariformes</taxon>
        <taxon>Sarcoptiformes</taxon>
        <taxon>Astigmata</taxon>
        <taxon>Psoroptidia</taxon>
        <taxon>Analgoidea</taxon>
        <taxon>Pyroglyphidae</taxon>
        <taxon>Dermatophagoidinae</taxon>
        <taxon>Dermatophagoides</taxon>
    </lineage>
</organism>
<keyword evidence="2" id="KW-1185">Reference proteome</keyword>
<reference evidence="1 2" key="2">
    <citation type="journal article" date="2022" name="Mol. Biol. Evol.">
        <title>Comparative Genomics Reveals Insights into the Divergent Evolution of Astigmatic Mites and Household Pest Adaptations.</title>
        <authorList>
            <person name="Xiong Q."/>
            <person name="Wan A.T."/>
            <person name="Liu X."/>
            <person name="Fung C.S."/>
            <person name="Xiao X."/>
            <person name="Malainual N."/>
            <person name="Hou J."/>
            <person name="Wang L."/>
            <person name="Wang M."/>
            <person name="Yang K.Y."/>
            <person name="Cui Y."/>
            <person name="Leung E.L."/>
            <person name="Nong W."/>
            <person name="Shin S.K."/>
            <person name="Au S.W."/>
            <person name="Jeong K.Y."/>
            <person name="Chew F.T."/>
            <person name="Hui J.H."/>
            <person name="Leung T.F."/>
            <person name="Tungtrongchitr A."/>
            <person name="Zhong N."/>
            <person name="Liu Z."/>
            <person name="Tsui S.K."/>
        </authorList>
    </citation>
    <scope>NUCLEOTIDE SEQUENCE [LARGE SCALE GENOMIC DNA]</scope>
    <source>
        <strain evidence="1">Derp</strain>
    </source>
</reference>
<dbReference type="Proteomes" id="UP000887458">
    <property type="component" value="Unassembled WGS sequence"/>
</dbReference>
<accession>A0ABQ8IW72</accession>
<evidence type="ECO:0000313" key="1">
    <source>
        <dbReference type="EMBL" id="KAH9414571.1"/>
    </source>
</evidence>
<protein>
    <submittedName>
        <fullName evidence="1">Uncharacterized protein</fullName>
    </submittedName>
</protein>
<dbReference type="EMBL" id="NJHN03000107">
    <property type="protein sequence ID" value="KAH9414571.1"/>
    <property type="molecule type" value="Genomic_DNA"/>
</dbReference>
<comment type="caution">
    <text evidence="1">The sequence shown here is derived from an EMBL/GenBank/DDBJ whole genome shotgun (WGS) entry which is preliminary data.</text>
</comment>
<reference evidence="1 2" key="1">
    <citation type="journal article" date="2018" name="J. Allergy Clin. Immunol.">
        <title>High-quality assembly of Dermatophagoides pteronyssinus genome and transcriptome reveals a wide range of novel allergens.</title>
        <authorList>
            <person name="Liu X.Y."/>
            <person name="Yang K.Y."/>
            <person name="Wang M.Q."/>
            <person name="Kwok J.S."/>
            <person name="Zeng X."/>
            <person name="Yang Z."/>
            <person name="Xiao X.J."/>
            <person name="Lau C.P."/>
            <person name="Li Y."/>
            <person name="Huang Z.M."/>
            <person name="Ba J.G."/>
            <person name="Yim A.K."/>
            <person name="Ouyang C.Y."/>
            <person name="Ngai S.M."/>
            <person name="Chan T.F."/>
            <person name="Leung E.L."/>
            <person name="Liu L."/>
            <person name="Liu Z.G."/>
            <person name="Tsui S.K."/>
        </authorList>
    </citation>
    <scope>NUCLEOTIDE SEQUENCE [LARGE SCALE GENOMIC DNA]</scope>
    <source>
        <strain evidence="1">Derp</strain>
    </source>
</reference>
<gene>
    <name evidence="1" type="ORF">DERP_008767</name>
</gene>
<evidence type="ECO:0000313" key="2">
    <source>
        <dbReference type="Proteomes" id="UP000887458"/>
    </source>
</evidence>
<sequence length="62" mass="7001">MYWGKDENIASGQPQKLNGQLKSFADASAMIFKYPMTYGLTSTIDVFESNCSILNRSINQIY</sequence>